<feature type="region of interest" description="Disordered" evidence="2">
    <location>
        <begin position="208"/>
        <end position="239"/>
    </location>
</feature>
<dbReference type="Pfam" id="PF08284">
    <property type="entry name" value="RVP_2"/>
    <property type="match status" value="1"/>
</dbReference>
<evidence type="ECO:0000259" key="3">
    <source>
        <dbReference type="Pfam" id="PF03732"/>
    </source>
</evidence>
<feature type="compositionally biased region" description="Acidic residues" evidence="2">
    <location>
        <begin position="116"/>
        <end position="142"/>
    </location>
</feature>
<evidence type="ECO:0000256" key="1">
    <source>
        <dbReference type="SAM" id="Coils"/>
    </source>
</evidence>
<dbReference type="GO" id="GO:0004190">
    <property type="term" value="F:aspartic-type endopeptidase activity"/>
    <property type="evidence" value="ECO:0007669"/>
    <property type="project" value="InterPro"/>
</dbReference>
<accession>A0A699H2B1</accession>
<dbReference type="GO" id="GO:0006508">
    <property type="term" value="P:proteolysis"/>
    <property type="evidence" value="ECO:0007669"/>
    <property type="project" value="InterPro"/>
</dbReference>
<dbReference type="EMBL" id="BKCJ010094763">
    <property type="protein sequence ID" value="GEX19881.1"/>
    <property type="molecule type" value="Genomic_DNA"/>
</dbReference>
<dbReference type="CDD" id="cd00303">
    <property type="entry name" value="retropepsin_like"/>
    <property type="match status" value="1"/>
</dbReference>
<name>A0A699H2B1_TANCI</name>
<dbReference type="InterPro" id="IPR021109">
    <property type="entry name" value="Peptidase_aspartic_dom_sf"/>
</dbReference>
<proteinExistence type="predicted"/>
<gene>
    <name evidence="4" type="ORF">Tci_291856</name>
</gene>
<dbReference type="InterPro" id="IPR032567">
    <property type="entry name" value="RTL1-rel"/>
</dbReference>
<evidence type="ECO:0000256" key="2">
    <source>
        <dbReference type="SAM" id="MobiDB-lite"/>
    </source>
</evidence>
<dbReference type="CDD" id="cd01647">
    <property type="entry name" value="RT_LTR"/>
    <property type="match status" value="1"/>
</dbReference>
<dbReference type="Pfam" id="PF03732">
    <property type="entry name" value="Retrotrans_gag"/>
    <property type="match status" value="1"/>
</dbReference>
<dbReference type="SUPFAM" id="SSF50630">
    <property type="entry name" value="Acid proteases"/>
    <property type="match status" value="1"/>
</dbReference>
<comment type="caution">
    <text evidence="4">The sequence shown here is derived from an EMBL/GenBank/DDBJ whole genome shotgun (WGS) entry which is preliminary data.</text>
</comment>
<dbReference type="PANTHER" id="PTHR15503:SF45">
    <property type="entry name" value="RNA-DIRECTED DNA POLYMERASE HOMOLOG"/>
    <property type="match status" value="1"/>
</dbReference>
<evidence type="ECO:0000313" key="4">
    <source>
        <dbReference type="EMBL" id="GEX19881.1"/>
    </source>
</evidence>
<keyword evidence="1" id="KW-0175">Coiled coil</keyword>
<dbReference type="AlphaFoldDB" id="A0A699H2B1"/>
<feature type="domain" description="Retrotransposon gag" evidence="3">
    <location>
        <begin position="460"/>
        <end position="551"/>
    </location>
</feature>
<reference evidence="4" key="1">
    <citation type="journal article" date="2019" name="Sci. Rep.">
        <title>Draft genome of Tanacetum cinerariifolium, the natural source of mosquito coil.</title>
        <authorList>
            <person name="Yamashiro T."/>
            <person name="Shiraishi A."/>
            <person name="Satake H."/>
            <person name="Nakayama K."/>
        </authorList>
    </citation>
    <scope>NUCLEOTIDE SEQUENCE</scope>
</reference>
<dbReference type="InterPro" id="IPR043502">
    <property type="entry name" value="DNA/RNA_pol_sf"/>
</dbReference>
<feature type="coiled-coil region" evidence="1">
    <location>
        <begin position="343"/>
        <end position="393"/>
    </location>
</feature>
<dbReference type="PROSITE" id="PS00141">
    <property type="entry name" value="ASP_PROTEASE"/>
    <property type="match status" value="1"/>
</dbReference>
<protein>
    <recommendedName>
        <fullName evidence="3">Retrotransposon gag domain-containing protein</fullName>
    </recommendedName>
</protein>
<dbReference type="Gene3D" id="2.40.70.10">
    <property type="entry name" value="Acid Proteases"/>
    <property type="match status" value="1"/>
</dbReference>
<dbReference type="InterPro" id="IPR001969">
    <property type="entry name" value="Aspartic_peptidase_AS"/>
</dbReference>
<organism evidence="4">
    <name type="scientific">Tanacetum cinerariifolium</name>
    <name type="common">Dalmatian daisy</name>
    <name type="synonym">Chrysanthemum cinerariifolium</name>
    <dbReference type="NCBI Taxonomy" id="118510"/>
    <lineage>
        <taxon>Eukaryota</taxon>
        <taxon>Viridiplantae</taxon>
        <taxon>Streptophyta</taxon>
        <taxon>Embryophyta</taxon>
        <taxon>Tracheophyta</taxon>
        <taxon>Spermatophyta</taxon>
        <taxon>Magnoliopsida</taxon>
        <taxon>eudicotyledons</taxon>
        <taxon>Gunneridae</taxon>
        <taxon>Pentapetalae</taxon>
        <taxon>asterids</taxon>
        <taxon>campanulids</taxon>
        <taxon>Asterales</taxon>
        <taxon>Asteraceae</taxon>
        <taxon>Asteroideae</taxon>
        <taxon>Anthemideae</taxon>
        <taxon>Anthemidinae</taxon>
        <taxon>Tanacetum</taxon>
    </lineage>
</organism>
<dbReference type="PANTHER" id="PTHR15503">
    <property type="entry name" value="LDOC1 RELATED"/>
    <property type="match status" value="1"/>
</dbReference>
<sequence>MRPVDPYVEAALQAPEHAPPYLDYVPGPEHQLSPYYVPGPEETEQAPLSLDYVPEPEYSEYLAPSNTKAPMEDQPLPNDASPTALSPGYVAEFALEEDPKEDPEKDLTDYPANGGDDADNESSDDDDDEEEDEAFEDDDQEEEHPALADSSVVPIDDPVPSAEDTKAFITDESAPTPVPSPRRRTSRMSIQPQILMSDTFEALIDEYAYAPTPPSPPPSPLSPLSSQLPQIPSPPLPLPSPLTNSPIYADAPLGYRAAVIQLRAASPSTHHPSEIPSSPVFLPSTTHRDDLPEADTLLHKNARFITPTVDYGFIDTMDASIHASESSTMTAMGVVNERVTDLAATQRQDAQELNVRCEDAQDDRALLRAQSRIYAMEAQIKALQRDVDVLQRQMIKDEDGLTAHIQHEHDMFRDLKLKQTDPVKMGMITMIQELVAEGRNELLVSAPTLTYSNVNPLISRGNALTWWNSHLKTVTHEVAYGMTGKALKKMMTNKYFLRGEIKKLEIKLWNLKVKGTDVLSYNQRFQELALMCDRMFLEESDEVEKYFGGLPDMIHESVMASKPKTIQDAIEFATELMDQKISWNGNAVGTVGTNMNSNVVMGTFLLNNRYASILFDTGADRSFVSTIFSSLSDIIPTTLDHGYDVELADGRIIWVNTFIRGCTLNFMNHPFNIDLMPVDMGSFDVIIGMDWLSKYHAVIVCDEKIKAKDKSEEKRLEDVPIFEFSPMYFLRTCRELSDKGFIRPSSSPWGAPVLFVKKKDGSFRMFTDYRELNKLMIDMRSGYHQLRVREEDIPKTTFRTRYGHYEFQVMPFSLTNTAQEDEEHLKLILELLKKEECKGIHVDPAKIKSIKDWASPKSPTEICNF</sequence>
<dbReference type="Gene3D" id="3.10.10.10">
    <property type="entry name" value="HIV Type 1 Reverse Transcriptase, subunit A, domain 1"/>
    <property type="match status" value="1"/>
</dbReference>
<dbReference type="SUPFAM" id="SSF56672">
    <property type="entry name" value="DNA/RNA polymerases"/>
    <property type="match status" value="1"/>
</dbReference>
<feature type="compositionally biased region" description="Pro residues" evidence="2">
    <location>
        <begin position="211"/>
        <end position="221"/>
    </location>
</feature>
<feature type="region of interest" description="Disordered" evidence="2">
    <location>
        <begin position="13"/>
        <end position="192"/>
    </location>
</feature>
<dbReference type="InterPro" id="IPR005162">
    <property type="entry name" value="Retrotrans_gag_dom"/>
</dbReference>